<proteinExistence type="predicted"/>
<name>A0A3M7QW78_BRAPC</name>
<dbReference type="EMBL" id="REGN01004970">
    <property type="protein sequence ID" value="RNA15371.1"/>
    <property type="molecule type" value="Genomic_DNA"/>
</dbReference>
<gene>
    <name evidence="1" type="ORF">BpHYR1_050092</name>
</gene>
<comment type="caution">
    <text evidence="1">The sequence shown here is derived from an EMBL/GenBank/DDBJ whole genome shotgun (WGS) entry which is preliminary data.</text>
</comment>
<protein>
    <submittedName>
        <fullName evidence="1">Uncharacterized protein</fullName>
    </submittedName>
</protein>
<evidence type="ECO:0000313" key="1">
    <source>
        <dbReference type="EMBL" id="RNA15371.1"/>
    </source>
</evidence>
<accession>A0A3M7QW78</accession>
<evidence type="ECO:0000313" key="2">
    <source>
        <dbReference type="Proteomes" id="UP000276133"/>
    </source>
</evidence>
<dbReference type="Proteomes" id="UP000276133">
    <property type="component" value="Unassembled WGS sequence"/>
</dbReference>
<organism evidence="1 2">
    <name type="scientific">Brachionus plicatilis</name>
    <name type="common">Marine rotifer</name>
    <name type="synonym">Brachionus muelleri</name>
    <dbReference type="NCBI Taxonomy" id="10195"/>
    <lineage>
        <taxon>Eukaryota</taxon>
        <taxon>Metazoa</taxon>
        <taxon>Spiralia</taxon>
        <taxon>Gnathifera</taxon>
        <taxon>Rotifera</taxon>
        <taxon>Eurotatoria</taxon>
        <taxon>Monogononta</taxon>
        <taxon>Pseudotrocha</taxon>
        <taxon>Ploima</taxon>
        <taxon>Brachionidae</taxon>
        <taxon>Brachionus</taxon>
    </lineage>
</organism>
<dbReference type="AlphaFoldDB" id="A0A3M7QW78"/>
<keyword evidence="2" id="KW-1185">Reference proteome</keyword>
<reference evidence="1 2" key="1">
    <citation type="journal article" date="2018" name="Sci. Rep.">
        <title>Genomic signatures of local adaptation to the degree of environmental predictability in rotifers.</title>
        <authorList>
            <person name="Franch-Gras L."/>
            <person name="Hahn C."/>
            <person name="Garcia-Roger E.M."/>
            <person name="Carmona M.J."/>
            <person name="Serra M."/>
            <person name="Gomez A."/>
        </authorList>
    </citation>
    <scope>NUCLEOTIDE SEQUENCE [LARGE SCALE GENOMIC DNA]</scope>
    <source>
        <strain evidence="1">HYR1</strain>
    </source>
</reference>
<sequence length="96" mass="11611">MLAEWVLAKKFFRDKDRKYIIKKENHKINKNCYKIELNNKECSCKRNRIVLNTTNSPLRLPLVKIQRKILINLDLSFVDKKKKKKKLKNNCLEDHK</sequence>